<feature type="compositionally biased region" description="Low complexity" evidence="15">
    <location>
        <begin position="654"/>
        <end position="669"/>
    </location>
</feature>
<dbReference type="GO" id="GO:0000930">
    <property type="term" value="C:gamma-tubulin complex"/>
    <property type="evidence" value="ECO:0007669"/>
    <property type="project" value="Ensembl"/>
</dbReference>
<dbReference type="Pfam" id="PF26084">
    <property type="entry name" value="PWI_Topors"/>
    <property type="match status" value="1"/>
</dbReference>
<feature type="region of interest" description="Disordered" evidence="15">
    <location>
        <begin position="1"/>
        <end position="36"/>
    </location>
</feature>
<feature type="compositionally biased region" description="Polar residues" evidence="15">
    <location>
        <begin position="992"/>
        <end position="1008"/>
    </location>
</feature>
<keyword evidence="18" id="KW-1185">Reference proteome</keyword>
<comment type="catalytic activity">
    <reaction evidence="1">
        <text>S-ubiquitinyl-[E2 ubiquitin-conjugating enzyme]-L-cysteine + [acceptor protein]-L-lysine = [E2 ubiquitin-conjugating enzyme]-L-cysteine + N(6)-ubiquitinyl-[acceptor protein]-L-lysine.</text>
        <dbReference type="EC" id="2.3.2.27"/>
    </reaction>
</comment>
<dbReference type="GO" id="GO:0070936">
    <property type="term" value="P:protein K48-linked ubiquitination"/>
    <property type="evidence" value="ECO:0007669"/>
    <property type="project" value="Ensembl"/>
</dbReference>
<feature type="region of interest" description="Disordered" evidence="15">
    <location>
        <begin position="496"/>
        <end position="692"/>
    </location>
</feature>
<sequence>MGSQPPPPGSPLSREEGEAPPLVPAQEGRRRSRRVRLRGSCRHRPSLLSRRELASNGPAVPATASSEIMASAAKEFKMDNFSPKAGTSKLQQTVPADASPDSKCPICLDRFDNVSYLDRCLHKFCFRCVQEWSKNKAECPLCKQPFDSIFHSVRAEDDFKEYVLRPSYNGSFTNPEVRRFRYRTTMTRERSASLYSPSSTVSRRTTTPPDSGVLFEGLGISTRPRDVDIPQFMRQMALRGPTTTDERSLRKIQEQDIINFRRTLYRAGVRVRSIEDGGRYRDISAEFFRRNPACLHRLVPWLKRELTVLFGAHGSLVNIVQHIIMSNVTRYDLESQAFVSDLRPFLLNRTEHFIHEFISFARSPFNMAAFDQHANYDCPPSSEEGSRSDSSVITISPDEAETQELDMNASTVRQAPWDDETPGPSYSSSEQVHVGVSSLLNSSDSSDEELVSGGTTSQIQGVQTNDDDNNDSDSSSDNCVIVGFVKPLAERTPELVELSSDSEELGPYEKVETVKTQEQEQSYSSGDSDVSRASSPRSVLGKDEQMSKSHCDSDTRINSKKEEKRSTSLPAPRDSSSTRGDRVCSPYNHQHRKGRRSRSSDSRSQSRSGHDPRNHRKHGKKRLKNKRSRSRESSSRPRARKDKKRSRTRDSSWSRRSQTLSLSSGSTSRSRSRSSDRGKRRSRSRNRDRYYLRNNYGSKYKWEYTYYSRNKDRDGYESSYRRRTLSRAHYSRQSSSPEFRIQSFSERTNARKKNHSERKYYYYERRRSRSVSSNRSRTTSAGPDRVRNEKPGGKRKYKTRHLEGTSEEAQPAREFTSKGKDSHYQKSKLDGSYKNESDSFSDSRSSDRETKHKRRRRRTRSLSVEIVYEGKATDTSKHHKKKKKKHKKKHKKHHGDNTSRSPVVITIDSDSEGDPEVKAGIECSNGSLPQPIQDGAFETKDVVTIEDELGVLDKDCDVTALADDLSTSQTVENCDSPAVPVEQTLDVREESTFASDLESQSSNVSIQAEPSRPVPSPRTSLSSVSPGRDCDVS</sequence>
<dbReference type="GO" id="GO:0045893">
    <property type="term" value="P:positive regulation of DNA-templated transcription"/>
    <property type="evidence" value="ECO:0007669"/>
    <property type="project" value="Ensembl"/>
</dbReference>
<dbReference type="InterPro" id="IPR018957">
    <property type="entry name" value="Znf_C3HC4_RING-type"/>
</dbReference>
<dbReference type="CDD" id="cd16574">
    <property type="entry name" value="RING-HC_Topors"/>
    <property type="match status" value="1"/>
</dbReference>
<dbReference type="GO" id="GO:0051457">
    <property type="term" value="P:maintenance of protein location in nucleus"/>
    <property type="evidence" value="ECO:0007669"/>
    <property type="project" value="Ensembl"/>
</dbReference>
<evidence type="ECO:0000313" key="17">
    <source>
        <dbReference type="Ensembl" id="ENSMSIP00000029559.1"/>
    </source>
</evidence>
<dbReference type="InterPro" id="IPR017907">
    <property type="entry name" value="Znf_RING_CS"/>
</dbReference>
<reference evidence="17" key="2">
    <citation type="submission" date="2025-09" db="UniProtKB">
        <authorList>
            <consortium name="Ensembl"/>
        </authorList>
    </citation>
    <scope>IDENTIFICATION</scope>
</reference>
<name>A0A8C6I1K5_MUSSI</name>
<evidence type="ECO:0000256" key="6">
    <source>
        <dbReference type="ARBA" id="ARBA00022786"/>
    </source>
</evidence>
<feature type="region of interest" description="Disordered" evidence="15">
    <location>
        <begin position="713"/>
        <end position="918"/>
    </location>
</feature>
<keyword evidence="6" id="KW-0833">Ubl conjugation pathway</keyword>
<feature type="domain" description="RING-type" evidence="16">
    <location>
        <begin position="104"/>
        <end position="143"/>
    </location>
</feature>
<feature type="compositionally biased region" description="Polar residues" evidence="15">
    <location>
        <begin position="731"/>
        <end position="747"/>
    </location>
</feature>
<feature type="region of interest" description="Disordered" evidence="15">
    <location>
        <begin position="414"/>
        <end position="478"/>
    </location>
</feature>
<dbReference type="SUPFAM" id="SSF57850">
    <property type="entry name" value="RING/U-box"/>
    <property type="match status" value="1"/>
</dbReference>
<feature type="region of interest" description="Disordered" evidence="15">
    <location>
        <begin position="990"/>
        <end position="1033"/>
    </location>
</feature>
<feature type="compositionally biased region" description="Basic and acidic residues" evidence="15">
    <location>
        <begin position="815"/>
        <end position="837"/>
    </location>
</feature>
<evidence type="ECO:0000256" key="14">
    <source>
        <dbReference type="PROSITE-ProRule" id="PRU00175"/>
    </source>
</evidence>
<evidence type="ECO:0000256" key="7">
    <source>
        <dbReference type="ARBA" id="ARBA00022833"/>
    </source>
</evidence>
<dbReference type="GO" id="GO:0044547">
    <property type="term" value="F:DNA topoisomerase binding"/>
    <property type="evidence" value="ECO:0007669"/>
    <property type="project" value="Ensembl"/>
</dbReference>
<dbReference type="GO" id="GO:0000922">
    <property type="term" value="C:spindle pole"/>
    <property type="evidence" value="ECO:0007669"/>
    <property type="project" value="Ensembl"/>
</dbReference>
<dbReference type="GO" id="GO:0006513">
    <property type="term" value="P:protein monoubiquitination"/>
    <property type="evidence" value="ECO:0007669"/>
    <property type="project" value="Ensembl"/>
</dbReference>
<dbReference type="EC" id="2.3.2.27" evidence="2"/>
<evidence type="ECO:0000256" key="11">
    <source>
        <dbReference type="ARBA" id="ARBA00079040"/>
    </source>
</evidence>
<feature type="compositionally biased region" description="Polar residues" evidence="15">
    <location>
        <begin position="455"/>
        <end position="464"/>
    </location>
</feature>
<feature type="compositionally biased region" description="Basic residues" evidence="15">
    <location>
        <begin position="851"/>
        <end position="860"/>
    </location>
</feature>
<keyword evidence="4" id="KW-0479">Metal-binding</keyword>
<dbReference type="GO" id="GO:0016925">
    <property type="term" value="P:protein sumoylation"/>
    <property type="evidence" value="ECO:0007669"/>
    <property type="project" value="Ensembl"/>
</dbReference>
<dbReference type="GO" id="GO:0008270">
    <property type="term" value="F:zinc ion binding"/>
    <property type="evidence" value="ECO:0007669"/>
    <property type="project" value="UniProtKB-KW"/>
</dbReference>
<dbReference type="Ensembl" id="ENSMSIT00000037266.1">
    <property type="protein sequence ID" value="ENSMSIP00000029559.1"/>
    <property type="gene ID" value="ENSMSIG00000024818.1"/>
</dbReference>
<evidence type="ECO:0000256" key="12">
    <source>
        <dbReference type="ARBA" id="ARBA00079184"/>
    </source>
</evidence>
<evidence type="ECO:0000256" key="3">
    <source>
        <dbReference type="ARBA" id="ARBA00022679"/>
    </source>
</evidence>
<keyword evidence="7" id="KW-0862">Zinc</keyword>
<evidence type="ECO:0000313" key="18">
    <source>
        <dbReference type="Proteomes" id="UP000694415"/>
    </source>
</evidence>
<dbReference type="AlphaFoldDB" id="A0A8C6I1K5"/>
<dbReference type="InterPro" id="IPR001841">
    <property type="entry name" value="Znf_RING"/>
</dbReference>
<dbReference type="InterPro" id="IPR013083">
    <property type="entry name" value="Znf_RING/FYVE/PHD"/>
</dbReference>
<dbReference type="InterPro" id="IPR058745">
    <property type="entry name" value="PWI_Topors"/>
</dbReference>
<dbReference type="Pfam" id="PF00097">
    <property type="entry name" value="zf-C3HC4"/>
    <property type="match status" value="1"/>
</dbReference>
<dbReference type="GO" id="GO:0016607">
    <property type="term" value="C:nuclear speck"/>
    <property type="evidence" value="ECO:0007669"/>
    <property type="project" value="Ensembl"/>
</dbReference>
<feature type="compositionally biased region" description="Basic and acidic residues" evidence="15">
    <location>
        <begin position="507"/>
        <end position="518"/>
    </location>
</feature>
<evidence type="ECO:0000256" key="4">
    <source>
        <dbReference type="ARBA" id="ARBA00022723"/>
    </source>
</evidence>
<feature type="compositionally biased region" description="Basic residues" evidence="15">
    <location>
        <begin position="613"/>
        <end position="629"/>
    </location>
</feature>
<dbReference type="PANTHER" id="PTHR46077">
    <property type="entry name" value="E3 UBIQUITIN-PROTEIN LIGASE TOPORS"/>
    <property type="match status" value="1"/>
</dbReference>
<evidence type="ECO:0000256" key="1">
    <source>
        <dbReference type="ARBA" id="ARBA00000900"/>
    </source>
</evidence>
<dbReference type="GeneTree" id="ENSGT00530000064170"/>
<dbReference type="PROSITE" id="PS00518">
    <property type="entry name" value="ZF_RING_1"/>
    <property type="match status" value="1"/>
</dbReference>
<dbReference type="InterPro" id="IPR058746">
    <property type="entry name" value="Znf_RING-type_Topors"/>
</dbReference>
<dbReference type="Proteomes" id="UP000694415">
    <property type="component" value="Unplaced"/>
</dbReference>
<dbReference type="Gene3D" id="3.30.40.10">
    <property type="entry name" value="Zinc/RING finger domain, C3HC4 (zinc finger)"/>
    <property type="match status" value="1"/>
</dbReference>
<feature type="compositionally biased region" description="Pro residues" evidence="15">
    <location>
        <begin position="1"/>
        <end position="10"/>
    </location>
</feature>
<dbReference type="GO" id="GO:0003823">
    <property type="term" value="F:antigen binding"/>
    <property type="evidence" value="ECO:0007669"/>
    <property type="project" value="Ensembl"/>
</dbReference>
<dbReference type="PROSITE" id="PS50089">
    <property type="entry name" value="ZF_RING_2"/>
    <property type="match status" value="1"/>
</dbReference>
<feature type="compositionally biased region" description="Basic residues" evidence="15">
    <location>
        <begin position="637"/>
        <end position="647"/>
    </location>
</feature>
<feature type="compositionally biased region" description="Low complexity" evidence="15">
    <location>
        <begin position="434"/>
        <end position="444"/>
    </location>
</feature>
<proteinExistence type="predicted"/>
<feature type="compositionally biased region" description="Low complexity" evidence="15">
    <location>
        <begin position="522"/>
        <end position="535"/>
    </location>
</feature>
<accession>A0A8C6I1K5</accession>
<dbReference type="GO" id="GO:0016605">
    <property type="term" value="C:PML body"/>
    <property type="evidence" value="ECO:0007669"/>
    <property type="project" value="Ensembl"/>
</dbReference>
<dbReference type="GO" id="GO:0043161">
    <property type="term" value="P:proteasome-mediated ubiquitin-dependent protein catabolic process"/>
    <property type="evidence" value="ECO:0007669"/>
    <property type="project" value="Ensembl"/>
</dbReference>
<dbReference type="PANTHER" id="PTHR46077:SF2">
    <property type="entry name" value="E3 UBIQUITIN-PROTEIN LIGASE TOPORS"/>
    <property type="match status" value="1"/>
</dbReference>
<evidence type="ECO:0000256" key="10">
    <source>
        <dbReference type="ARBA" id="ARBA00076940"/>
    </source>
</evidence>
<dbReference type="GO" id="GO:0036064">
    <property type="term" value="C:ciliary basal body"/>
    <property type="evidence" value="ECO:0007669"/>
    <property type="project" value="Ensembl"/>
</dbReference>
<dbReference type="GO" id="GO:0032391">
    <property type="term" value="C:photoreceptor connecting cilium"/>
    <property type="evidence" value="ECO:0007669"/>
    <property type="project" value="Ensembl"/>
</dbReference>
<dbReference type="GO" id="GO:0000151">
    <property type="term" value="C:ubiquitin ligase complex"/>
    <property type="evidence" value="ECO:0007669"/>
    <property type="project" value="Ensembl"/>
</dbReference>
<dbReference type="SMART" id="SM00184">
    <property type="entry name" value="RING"/>
    <property type="match status" value="1"/>
</dbReference>
<evidence type="ECO:0000256" key="2">
    <source>
        <dbReference type="ARBA" id="ARBA00012483"/>
    </source>
</evidence>
<dbReference type="GO" id="GO:0003677">
    <property type="term" value="F:DNA binding"/>
    <property type="evidence" value="ECO:0007669"/>
    <property type="project" value="Ensembl"/>
</dbReference>
<evidence type="ECO:0000256" key="8">
    <source>
        <dbReference type="ARBA" id="ARBA00071236"/>
    </source>
</evidence>
<evidence type="ECO:0000256" key="13">
    <source>
        <dbReference type="ARBA" id="ARBA00082108"/>
    </source>
</evidence>
<evidence type="ECO:0000259" key="16">
    <source>
        <dbReference type="PROSITE" id="PS50089"/>
    </source>
</evidence>
<dbReference type="GO" id="GO:0042127">
    <property type="term" value="P:regulation of cell population proliferation"/>
    <property type="evidence" value="ECO:0007669"/>
    <property type="project" value="Ensembl"/>
</dbReference>
<evidence type="ECO:0000256" key="15">
    <source>
        <dbReference type="SAM" id="MobiDB-lite"/>
    </source>
</evidence>
<feature type="compositionally biased region" description="Basic residues" evidence="15">
    <location>
        <begin position="721"/>
        <end position="730"/>
    </location>
</feature>
<keyword evidence="3" id="KW-0808">Transferase</keyword>
<keyword evidence="5 14" id="KW-0863">Zinc-finger</keyword>
<feature type="compositionally biased region" description="Basic residues" evidence="15">
    <location>
        <begin position="877"/>
        <end position="894"/>
    </location>
</feature>
<dbReference type="GO" id="GO:0061630">
    <property type="term" value="F:ubiquitin protein ligase activity"/>
    <property type="evidence" value="ECO:0007669"/>
    <property type="project" value="UniProtKB-EC"/>
</dbReference>
<organism evidence="17 18">
    <name type="scientific">Mus spicilegus</name>
    <name type="common">Mound-building mouse</name>
    <dbReference type="NCBI Taxonomy" id="10103"/>
    <lineage>
        <taxon>Eukaryota</taxon>
        <taxon>Metazoa</taxon>
        <taxon>Chordata</taxon>
        <taxon>Craniata</taxon>
        <taxon>Vertebrata</taxon>
        <taxon>Euteleostomi</taxon>
        <taxon>Mammalia</taxon>
        <taxon>Eutheria</taxon>
        <taxon>Euarchontoglires</taxon>
        <taxon>Glires</taxon>
        <taxon>Rodentia</taxon>
        <taxon>Myomorpha</taxon>
        <taxon>Muroidea</taxon>
        <taxon>Muridae</taxon>
        <taxon>Murinae</taxon>
        <taxon>Mus</taxon>
        <taxon>Mus</taxon>
    </lineage>
</organism>
<feature type="compositionally biased region" description="Basic and acidic residues" evidence="15">
    <location>
        <begin position="540"/>
        <end position="566"/>
    </location>
</feature>
<reference evidence="17" key="1">
    <citation type="submission" date="2025-08" db="UniProtKB">
        <authorList>
            <consortium name="Ensembl"/>
        </authorList>
    </citation>
    <scope>IDENTIFICATION</scope>
</reference>
<protein>
    <recommendedName>
        <fullName evidence="8">E3 ubiquitin-protein ligase Topors</fullName>
        <ecNumber evidence="2">2.3.2.27</ecNumber>
    </recommendedName>
    <alternativeName>
        <fullName evidence="9">RING-type E3 ubiquitin transferase Topors</fullName>
    </alternativeName>
    <alternativeName>
        <fullName evidence="11">SUMO1-protein E3 ligase Topors</fullName>
    </alternativeName>
    <alternativeName>
        <fullName evidence="10">Topoisomerase I-binding RING finger protein</fullName>
    </alternativeName>
    <alternativeName>
        <fullName evidence="12">Topoisomerase I-binding arginine/serine-rich protein</fullName>
    </alternativeName>
    <alternativeName>
        <fullName evidence="13">Tumor suppressor p53-binding protein 3</fullName>
    </alternativeName>
</protein>
<dbReference type="FunFam" id="3.30.40.10:FF:000136">
    <property type="entry name" value="E3 ubiquitin-protein ligase Topors"/>
    <property type="match status" value="1"/>
</dbReference>
<evidence type="ECO:0000256" key="9">
    <source>
        <dbReference type="ARBA" id="ARBA00076856"/>
    </source>
</evidence>
<dbReference type="GO" id="GO:0019789">
    <property type="term" value="F:SUMO transferase activity"/>
    <property type="evidence" value="ECO:0007669"/>
    <property type="project" value="Ensembl"/>
</dbReference>
<dbReference type="GO" id="GO:0042771">
    <property type="term" value="P:intrinsic apoptotic signaling pathway in response to DNA damage by p53 class mediator"/>
    <property type="evidence" value="ECO:0007669"/>
    <property type="project" value="Ensembl"/>
</dbReference>
<evidence type="ECO:0000256" key="5">
    <source>
        <dbReference type="ARBA" id="ARBA00022771"/>
    </source>
</evidence>
<dbReference type="GO" id="GO:0005814">
    <property type="term" value="C:centriole"/>
    <property type="evidence" value="ECO:0007669"/>
    <property type="project" value="Ensembl"/>
</dbReference>
<feature type="compositionally biased region" description="Low complexity" evidence="15">
    <location>
        <begin position="770"/>
        <end position="780"/>
    </location>
</feature>